<comment type="caution">
    <text evidence="1">The sequence shown here is derived from an EMBL/GenBank/DDBJ whole genome shotgun (WGS) entry which is preliminary data.</text>
</comment>
<reference evidence="1 2" key="1">
    <citation type="journal article" date="2021" name="Sci. Rep.">
        <title>Chromosome anchoring in Senegalese sole (Solea senegalensis) reveals sex-associated markers and genome rearrangements in flatfish.</title>
        <authorList>
            <person name="Guerrero-Cozar I."/>
            <person name="Gomez-Garrido J."/>
            <person name="Berbel C."/>
            <person name="Martinez-Blanch J.F."/>
            <person name="Alioto T."/>
            <person name="Claros M.G."/>
            <person name="Gagnaire P.A."/>
            <person name="Manchado M."/>
        </authorList>
    </citation>
    <scope>NUCLEOTIDE SEQUENCE [LARGE SCALE GENOMIC DNA]</scope>
    <source>
        <strain evidence="1">Sse05_10M</strain>
    </source>
</reference>
<gene>
    <name evidence="1" type="ORF">JOB18_007411</name>
</gene>
<evidence type="ECO:0000313" key="1">
    <source>
        <dbReference type="EMBL" id="KAG7478751.1"/>
    </source>
</evidence>
<evidence type="ECO:0000313" key="2">
    <source>
        <dbReference type="Proteomes" id="UP000693946"/>
    </source>
</evidence>
<accession>A0AAV6PVF2</accession>
<name>A0AAV6PVF2_SOLSE</name>
<keyword evidence="2" id="KW-1185">Reference proteome</keyword>
<sequence>MAAEHLIPQVRLEEPEEDRMFRRIGFRSFQHGLHQRGKSTSPCSGTKQHNDYRDPAARWITRHVVFTHINVTPYVTVRTGYDALLSWGQTTVGKDHMAKFHYTEVSESYSPLYSITIALERGYDKCSLQRSIMTALKREL</sequence>
<protein>
    <submittedName>
        <fullName evidence="1">Uncharacterized protein</fullName>
    </submittedName>
</protein>
<dbReference type="AlphaFoldDB" id="A0AAV6PVF2"/>
<proteinExistence type="predicted"/>
<organism evidence="1 2">
    <name type="scientific">Solea senegalensis</name>
    <name type="common">Senegalese sole</name>
    <dbReference type="NCBI Taxonomy" id="28829"/>
    <lineage>
        <taxon>Eukaryota</taxon>
        <taxon>Metazoa</taxon>
        <taxon>Chordata</taxon>
        <taxon>Craniata</taxon>
        <taxon>Vertebrata</taxon>
        <taxon>Euteleostomi</taxon>
        <taxon>Actinopterygii</taxon>
        <taxon>Neopterygii</taxon>
        <taxon>Teleostei</taxon>
        <taxon>Neoteleostei</taxon>
        <taxon>Acanthomorphata</taxon>
        <taxon>Carangaria</taxon>
        <taxon>Pleuronectiformes</taxon>
        <taxon>Pleuronectoidei</taxon>
        <taxon>Soleidae</taxon>
        <taxon>Solea</taxon>
    </lineage>
</organism>
<dbReference type="EMBL" id="JAGKHQ010000020">
    <property type="protein sequence ID" value="KAG7478751.1"/>
    <property type="molecule type" value="Genomic_DNA"/>
</dbReference>
<dbReference type="Proteomes" id="UP000693946">
    <property type="component" value="Linkage Group LG8"/>
</dbReference>